<dbReference type="AlphaFoldDB" id="A0A9W4IGR2"/>
<keyword evidence="5" id="KW-0687">Ribonucleoprotein</keyword>
<accession>A0A9W4IGR2</accession>
<dbReference type="Proteomes" id="UP001153618">
    <property type="component" value="Unassembled WGS sequence"/>
</dbReference>
<organism evidence="8 9">
    <name type="scientific">Penicillium olsonii</name>
    <dbReference type="NCBI Taxonomy" id="99116"/>
    <lineage>
        <taxon>Eukaryota</taxon>
        <taxon>Fungi</taxon>
        <taxon>Dikarya</taxon>
        <taxon>Ascomycota</taxon>
        <taxon>Pezizomycotina</taxon>
        <taxon>Eurotiomycetes</taxon>
        <taxon>Eurotiomycetidae</taxon>
        <taxon>Eurotiales</taxon>
        <taxon>Aspergillaceae</taxon>
        <taxon>Penicillium</taxon>
    </lineage>
</organism>
<keyword evidence="4" id="KW-0496">Mitochondrion</keyword>
<evidence type="ECO:0000256" key="5">
    <source>
        <dbReference type="ARBA" id="ARBA00023274"/>
    </source>
</evidence>
<gene>
    <name evidence="8" type="ORF">POLS_LOCUS9475</name>
</gene>
<dbReference type="Gene3D" id="3.30.780.10">
    <property type="entry name" value="SUI1-like domain"/>
    <property type="match status" value="1"/>
</dbReference>
<sequence>MASFLHSGPASSALRKQAVALRVNSAKSMVSAPACSSFSTLCPQARLQASRKSFVIVWSRLARPMSKHTPRRHDSCHVSRPAVRGGKNMQMSLRPQSSPNTSIRQSRTFLTQLRRQAQALKEHSTSASASPTPVTPPKKPSTPLQLTNLPYFVRRTASNQLPVYVDTKAGGNKQLTKVQKTEGDLDALRNDLAVALGVTDVRGKPNPDVTLNRLTGHIIIKVCFESRDIMMSHRTTPQRSLMHDTGLAET</sequence>
<proteinExistence type="inferred from homology"/>
<comment type="caution">
    <text evidence="8">The sequence shown here is derived from an EMBL/GenBank/DDBJ whole genome shotgun (WGS) entry which is preliminary data.</text>
</comment>
<evidence type="ECO:0000256" key="7">
    <source>
        <dbReference type="SAM" id="MobiDB-lite"/>
    </source>
</evidence>
<evidence type="ECO:0000256" key="2">
    <source>
        <dbReference type="ARBA" id="ARBA00005677"/>
    </source>
</evidence>
<evidence type="ECO:0000256" key="3">
    <source>
        <dbReference type="ARBA" id="ARBA00022980"/>
    </source>
</evidence>
<evidence type="ECO:0000256" key="4">
    <source>
        <dbReference type="ARBA" id="ARBA00023128"/>
    </source>
</evidence>
<feature type="region of interest" description="Disordered" evidence="7">
    <location>
        <begin position="115"/>
        <end position="144"/>
    </location>
</feature>
<comment type="subcellular location">
    <subcellularLocation>
        <location evidence="1">Mitochondrion</location>
    </subcellularLocation>
</comment>
<dbReference type="GO" id="GO:0006412">
    <property type="term" value="P:translation"/>
    <property type="evidence" value="ECO:0007669"/>
    <property type="project" value="InterPro"/>
</dbReference>
<dbReference type="PANTHER" id="PTHR13477">
    <property type="entry name" value="MITOCHONDRIAL 39S RIBOSOMAL PROTEIN L49"/>
    <property type="match status" value="1"/>
</dbReference>
<dbReference type="Pfam" id="PF05046">
    <property type="entry name" value="Img2"/>
    <property type="match status" value="1"/>
</dbReference>
<keyword evidence="3" id="KW-0689">Ribosomal protein</keyword>
<dbReference type="OrthoDB" id="19439at2759"/>
<dbReference type="InterPro" id="IPR007740">
    <property type="entry name" value="Ribosomal_mL49"/>
</dbReference>
<feature type="compositionally biased region" description="Polar residues" evidence="7">
    <location>
        <begin position="89"/>
        <end position="103"/>
    </location>
</feature>
<dbReference type="PANTHER" id="PTHR13477:SF0">
    <property type="entry name" value="LARGE RIBOSOMAL SUBUNIT PROTEIN ML49"/>
    <property type="match status" value="1"/>
</dbReference>
<dbReference type="EMBL" id="CAJVOS010000093">
    <property type="protein sequence ID" value="CAG8281227.1"/>
    <property type="molecule type" value="Genomic_DNA"/>
</dbReference>
<feature type="region of interest" description="Disordered" evidence="7">
    <location>
        <begin position="66"/>
        <end position="103"/>
    </location>
</feature>
<dbReference type="GO" id="GO:0003735">
    <property type="term" value="F:structural constituent of ribosome"/>
    <property type="evidence" value="ECO:0007669"/>
    <property type="project" value="InterPro"/>
</dbReference>
<name>A0A9W4IGR2_PENOL</name>
<evidence type="ECO:0000256" key="6">
    <source>
        <dbReference type="ARBA" id="ARBA00035191"/>
    </source>
</evidence>
<protein>
    <recommendedName>
        <fullName evidence="6">Large ribosomal subunit protein mL49</fullName>
    </recommendedName>
</protein>
<dbReference type="GO" id="GO:0005762">
    <property type="term" value="C:mitochondrial large ribosomal subunit"/>
    <property type="evidence" value="ECO:0007669"/>
    <property type="project" value="TreeGrafter"/>
</dbReference>
<comment type="similarity">
    <text evidence="2">Belongs to the mitochondrion-specific ribosomal protein mL49 family.</text>
</comment>
<dbReference type="FunFam" id="3.30.780.10:FF:000030">
    <property type="entry name" value="Mitochondrial large ribosomal subunit L49, putative"/>
    <property type="match status" value="1"/>
</dbReference>
<evidence type="ECO:0000313" key="8">
    <source>
        <dbReference type="EMBL" id="CAG8281227.1"/>
    </source>
</evidence>
<keyword evidence="9" id="KW-1185">Reference proteome</keyword>
<evidence type="ECO:0000313" key="9">
    <source>
        <dbReference type="Proteomes" id="UP001153618"/>
    </source>
</evidence>
<evidence type="ECO:0000256" key="1">
    <source>
        <dbReference type="ARBA" id="ARBA00004173"/>
    </source>
</evidence>
<reference evidence="8" key="1">
    <citation type="submission" date="2021-07" db="EMBL/GenBank/DDBJ databases">
        <authorList>
            <person name="Branca A.L. A."/>
        </authorList>
    </citation>
    <scope>NUCLEOTIDE SEQUENCE</scope>
</reference>